<gene>
    <name evidence="2" type="ORF">JR316_002797</name>
</gene>
<organism evidence="2">
    <name type="scientific">Psilocybe cubensis</name>
    <name type="common">Psychedelic mushroom</name>
    <name type="synonym">Stropharia cubensis</name>
    <dbReference type="NCBI Taxonomy" id="181762"/>
    <lineage>
        <taxon>Eukaryota</taxon>
        <taxon>Fungi</taxon>
        <taxon>Dikarya</taxon>
        <taxon>Basidiomycota</taxon>
        <taxon>Agaricomycotina</taxon>
        <taxon>Agaricomycetes</taxon>
        <taxon>Agaricomycetidae</taxon>
        <taxon>Agaricales</taxon>
        <taxon>Agaricineae</taxon>
        <taxon>Strophariaceae</taxon>
        <taxon>Psilocybe</taxon>
    </lineage>
</organism>
<dbReference type="EMBL" id="JAFIQS010000002">
    <property type="protein sequence ID" value="KAG5173287.1"/>
    <property type="molecule type" value="Genomic_DNA"/>
</dbReference>
<reference evidence="2" key="1">
    <citation type="submission" date="2021-02" db="EMBL/GenBank/DDBJ databases">
        <title>Psilocybe cubensis genome.</title>
        <authorList>
            <person name="Mckernan K.J."/>
            <person name="Crawford S."/>
            <person name="Trippe A."/>
            <person name="Kane L.T."/>
            <person name="Mclaughlin S."/>
        </authorList>
    </citation>
    <scope>NUCLEOTIDE SEQUENCE [LARGE SCALE GENOMIC DNA]</scope>
    <source>
        <strain evidence="2">MGC-MH-2018</strain>
    </source>
</reference>
<comment type="caution">
    <text evidence="2">The sequence shown here is derived from an EMBL/GenBank/DDBJ whole genome shotgun (WGS) entry which is preliminary data.</text>
</comment>
<evidence type="ECO:0000256" key="1">
    <source>
        <dbReference type="SAM" id="MobiDB-lite"/>
    </source>
</evidence>
<name>A0A8H7Y5T2_PSICU</name>
<evidence type="ECO:0000313" key="2">
    <source>
        <dbReference type="EMBL" id="KAG5173287.1"/>
    </source>
</evidence>
<sequence>MGTPDMLSKPSNEPQQEQRILIRERLRSMERSLNEIKVTLGTLKAACTSLEAQTEKFSKEMVAMKRIMLLETPPAEESPPRTQENHGIQHLLQNRGPQPVTELARRPGILHRINDSIGRIVHPDHISTAIFTPPETELLGKRRLQEDTDDGIDESASLDNQPTQRANKRVRFADPNDLPISHVRTPMHQLDTASGFSDLSLPKPRRILLKLGRDTEQVLSESRGDSPVEPLASPISPPNSPIILPLGKTRNTRRRFRDNMTYLQSTQHSRPKTKWDPAAGKRVPIVTVPSPSMSGEESDRSEMGAGMKAEQEDYEGKLSHDLSNTSLG</sequence>
<feature type="compositionally biased region" description="Basic and acidic residues" evidence="1">
    <location>
        <begin position="309"/>
        <end position="320"/>
    </location>
</feature>
<proteinExistence type="predicted"/>
<protein>
    <submittedName>
        <fullName evidence="2">Uncharacterized protein</fullName>
    </submittedName>
</protein>
<feature type="region of interest" description="Disordered" evidence="1">
    <location>
        <begin position="264"/>
        <end position="328"/>
    </location>
</feature>
<dbReference type="OrthoDB" id="3017938at2759"/>
<feature type="region of interest" description="Disordered" evidence="1">
    <location>
        <begin position="219"/>
        <end position="246"/>
    </location>
</feature>
<accession>A0A8H7Y5T2</accession>
<dbReference type="AlphaFoldDB" id="A0A8H7Y5T2"/>